<accession>A0ABD3Q6R4</accession>
<keyword evidence="3" id="KW-1185">Reference proteome</keyword>
<evidence type="ECO:0000313" key="3">
    <source>
        <dbReference type="Proteomes" id="UP001530315"/>
    </source>
</evidence>
<gene>
    <name evidence="2" type="ORF">ACHAW5_005664</name>
</gene>
<feature type="compositionally biased region" description="Gly residues" evidence="1">
    <location>
        <begin position="1"/>
        <end position="11"/>
    </location>
</feature>
<dbReference type="AlphaFoldDB" id="A0ABD3Q6R4"/>
<name>A0ABD3Q6R4_9STRA</name>
<reference evidence="2 3" key="1">
    <citation type="submission" date="2024-10" db="EMBL/GenBank/DDBJ databases">
        <title>Updated reference genomes for cyclostephanoid diatoms.</title>
        <authorList>
            <person name="Roberts W.R."/>
            <person name="Alverson A.J."/>
        </authorList>
    </citation>
    <scope>NUCLEOTIDE SEQUENCE [LARGE SCALE GENOMIC DNA]</scope>
    <source>
        <strain evidence="2 3">AJA276-08</strain>
    </source>
</reference>
<dbReference type="EMBL" id="JALLAZ020000407">
    <property type="protein sequence ID" value="KAL3795868.1"/>
    <property type="molecule type" value="Genomic_DNA"/>
</dbReference>
<evidence type="ECO:0000313" key="2">
    <source>
        <dbReference type="EMBL" id="KAL3795868.1"/>
    </source>
</evidence>
<protein>
    <submittedName>
        <fullName evidence="2">Uncharacterized protein</fullName>
    </submittedName>
</protein>
<comment type="caution">
    <text evidence="2">The sequence shown here is derived from an EMBL/GenBank/DDBJ whole genome shotgun (WGS) entry which is preliminary data.</text>
</comment>
<feature type="region of interest" description="Disordered" evidence="1">
    <location>
        <begin position="1"/>
        <end position="57"/>
    </location>
</feature>
<feature type="non-terminal residue" evidence="2">
    <location>
        <position position="1"/>
    </location>
</feature>
<evidence type="ECO:0000256" key="1">
    <source>
        <dbReference type="SAM" id="MobiDB-lite"/>
    </source>
</evidence>
<organism evidence="2 3">
    <name type="scientific">Stephanodiscus triporus</name>
    <dbReference type="NCBI Taxonomy" id="2934178"/>
    <lineage>
        <taxon>Eukaryota</taxon>
        <taxon>Sar</taxon>
        <taxon>Stramenopiles</taxon>
        <taxon>Ochrophyta</taxon>
        <taxon>Bacillariophyta</taxon>
        <taxon>Coscinodiscophyceae</taxon>
        <taxon>Thalassiosirophycidae</taxon>
        <taxon>Stephanodiscales</taxon>
        <taxon>Stephanodiscaceae</taxon>
        <taxon>Stephanodiscus</taxon>
    </lineage>
</organism>
<dbReference type="Proteomes" id="UP001530315">
    <property type="component" value="Unassembled WGS sequence"/>
</dbReference>
<proteinExistence type="predicted"/>
<sequence length="89" mass="9301">EISGGGGGGEGSHQEDKEQAVSTAEPSLDKKEEARVDRVSSIQSSVDEDDGDGGTLTEGAVTMMRSRQAVMMAEIGIMTPILRRGGRPP</sequence>
<feature type="compositionally biased region" description="Basic and acidic residues" evidence="1">
    <location>
        <begin position="27"/>
        <end position="38"/>
    </location>
</feature>